<keyword evidence="6" id="KW-1185">Reference proteome</keyword>
<feature type="domain" description="Elp3/MiaA/NifB-like radical SAM core" evidence="4">
    <location>
        <begin position="66"/>
        <end position="290"/>
    </location>
</feature>
<accession>A0A847SBQ0</accession>
<dbReference type="GO" id="GO:0003824">
    <property type="term" value="F:catalytic activity"/>
    <property type="evidence" value="ECO:0007669"/>
    <property type="project" value="InterPro"/>
</dbReference>
<reference evidence="5 6" key="1">
    <citation type="submission" date="2020-04" db="EMBL/GenBank/DDBJ databases">
        <title>Draft genome of Leeia sp. IMCC25680.</title>
        <authorList>
            <person name="Song J."/>
            <person name="Cho J.-C."/>
        </authorList>
    </citation>
    <scope>NUCLEOTIDE SEQUENCE [LARGE SCALE GENOMIC DNA]</scope>
    <source>
        <strain evidence="5 6">IMCC25680</strain>
    </source>
</reference>
<proteinExistence type="predicted"/>
<dbReference type="GO" id="GO:0051536">
    <property type="term" value="F:iron-sulfur cluster binding"/>
    <property type="evidence" value="ECO:0007669"/>
    <property type="project" value="UniProtKB-KW"/>
</dbReference>
<dbReference type="InterPro" id="IPR007197">
    <property type="entry name" value="rSAM"/>
</dbReference>
<dbReference type="SFLD" id="SFLDG01084">
    <property type="entry name" value="Uncharacterised_Radical_SAM_Su"/>
    <property type="match status" value="1"/>
</dbReference>
<keyword evidence="2" id="KW-0408">Iron</keyword>
<comment type="caution">
    <text evidence="5">The sequence shown here is derived from an EMBL/GenBank/DDBJ whole genome shotgun (WGS) entry which is preliminary data.</text>
</comment>
<dbReference type="GO" id="GO:0046872">
    <property type="term" value="F:metal ion binding"/>
    <property type="evidence" value="ECO:0007669"/>
    <property type="project" value="UniProtKB-KW"/>
</dbReference>
<evidence type="ECO:0000259" key="4">
    <source>
        <dbReference type="SMART" id="SM00729"/>
    </source>
</evidence>
<keyword evidence="3" id="KW-0411">Iron-sulfur</keyword>
<dbReference type="PANTHER" id="PTHR43432:SF3">
    <property type="entry name" value="SLR0285 PROTEIN"/>
    <property type="match status" value="1"/>
</dbReference>
<dbReference type="Pfam" id="PF04055">
    <property type="entry name" value="Radical_SAM"/>
    <property type="match status" value="1"/>
</dbReference>
<evidence type="ECO:0000256" key="1">
    <source>
        <dbReference type="ARBA" id="ARBA00022723"/>
    </source>
</evidence>
<dbReference type="Gene3D" id="3.80.30.30">
    <property type="match status" value="1"/>
</dbReference>
<evidence type="ECO:0000313" key="6">
    <source>
        <dbReference type="Proteomes" id="UP000587991"/>
    </source>
</evidence>
<dbReference type="InterPro" id="IPR058240">
    <property type="entry name" value="rSAM_sf"/>
</dbReference>
<protein>
    <submittedName>
        <fullName evidence="5">PA0069 family radical SAM protein</fullName>
    </submittedName>
</protein>
<dbReference type="SFLD" id="SFLDS00029">
    <property type="entry name" value="Radical_SAM"/>
    <property type="match status" value="1"/>
</dbReference>
<evidence type="ECO:0000313" key="5">
    <source>
        <dbReference type="EMBL" id="NLR74779.1"/>
    </source>
</evidence>
<dbReference type="PANTHER" id="PTHR43432">
    <property type="entry name" value="SLR0285 PROTEIN"/>
    <property type="match status" value="1"/>
</dbReference>
<dbReference type="Proteomes" id="UP000587991">
    <property type="component" value="Unassembled WGS sequence"/>
</dbReference>
<organism evidence="5 6">
    <name type="scientific">Leeia aquatica</name>
    <dbReference type="NCBI Taxonomy" id="2725557"/>
    <lineage>
        <taxon>Bacteria</taxon>
        <taxon>Pseudomonadati</taxon>
        <taxon>Pseudomonadota</taxon>
        <taxon>Betaproteobacteria</taxon>
        <taxon>Neisseriales</taxon>
        <taxon>Leeiaceae</taxon>
        <taxon>Leeia</taxon>
    </lineage>
</organism>
<evidence type="ECO:0000256" key="3">
    <source>
        <dbReference type="ARBA" id="ARBA00023014"/>
    </source>
</evidence>
<gene>
    <name evidence="5" type="ORF">HF682_06350</name>
</gene>
<dbReference type="SUPFAM" id="SSF102114">
    <property type="entry name" value="Radical SAM enzymes"/>
    <property type="match status" value="1"/>
</dbReference>
<keyword evidence="1" id="KW-0479">Metal-binding</keyword>
<dbReference type="InterPro" id="IPR040086">
    <property type="entry name" value="MJ0683-like"/>
</dbReference>
<dbReference type="SMART" id="SM00729">
    <property type="entry name" value="Elp3"/>
    <property type="match status" value="1"/>
</dbReference>
<dbReference type="InterPro" id="IPR006638">
    <property type="entry name" value="Elp3/MiaA/NifB-like_rSAM"/>
</dbReference>
<sequence length="357" mass="39739">MQGGLRGRGAASNRGGRYLQATREADAEQLEQQRLQEGVPERVATVVQVVRSRQIISQNQSPDIPFHQSINPYQGCEHGCIYCYARPSHAWHDLSPGLDFETRLFAKPDAADLLRKELAKPGYQASPIMLGANTDPYQPIDRQWQITRQLLQVLLDCRHPVGIITKSALIERDLDLLQALAAQGLIQTYLSVTTLDAELARRLEPRAATPLRRLQAVQALHRAGVSVGVLVAPIIPALTDAGVFSVLQAAAEAGAGSASYVILRLPLEIRDLFVEWLKQHYPQRAEHVMSVLQQMRGGQDYQSAYGERMKGRGPYADMLRRQFALHCRRLGLARRSLDVRCDLFQPPSPANGQLSLF</sequence>
<dbReference type="EMBL" id="JABAIM010000001">
    <property type="protein sequence ID" value="NLR74779.1"/>
    <property type="molecule type" value="Genomic_DNA"/>
</dbReference>
<evidence type="ECO:0000256" key="2">
    <source>
        <dbReference type="ARBA" id="ARBA00023004"/>
    </source>
</evidence>
<dbReference type="CDD" id="cd01335">
    <property type="entry name" value="Radical_SAM"/>
    <property type="match status" value="1"/>
</dbReference>
<dbReference type="AlphaFoldDB" id="A0A847SBQ0"/>
<name>A0A847SBQ0_9NEIS</name>
<dbReference type="NCBIfam" id="NF033668">
    <property type="entry name" value="rSAM_PA0069"/>
    <property type="match status" value="1"/>
</dbReference>